<accession>A0AAV9R6S4</accession>
<evidence type="ECO:0008006" key="4">
    <source>
        <dbReference type="Google" id="ProtNLM"/>
    </source>
</evidence>
<dbReference type="Pfam" id="PF14929">
    <property type="entry name" value="TAF1_subA"/>
    <property type="match status" value="1"/>
</dbReference>
<evidence type="ECO:0000256" key="1">
    <source>
        <dbReference type="SAM" id="MobiDB-lite"/>
    </source>
</evidence>
<evidence type="ECO:0000313" key="2">
    <source>
        <dbReference type="EMBL" id="KAK5604504.1"/>
    </source>
</evidence>
<sequence length="521" mass="60409">MDVAAAGDSRENSVKLPKLHLLLGGPCVTYRSLPAELIMDALDEHLGPPVDLGDESDSSDNSSRKSYKSKLPLAKPLCVERKTESGFQKTYRICLELIREAMLHHRWQEAAEYMASFTEILDDRNKVRAQQNKELVWRISIEILHHLSKSTVKDYNIIYERMKHSGVKHYLMICLEHSFHLMLHGQIECAKQQLSIAESWRHGKESVSQLQRVKLIQAYRSLLDYMIWCDKKSMLSQNNSFESDIQGMHTCFRHASVNLQEILKNPGVWDPFILSYVEMLEFYEDYEEAHKVLNDYAYDSSFPPNPNANVYMYQFLKRHNAPEKKLMKVLRNLRVLVPSHELMLEYSFLLLQSEKTSDTQKALGVLLEMLDFACWRSNLGVWTCLHAAVHRLLLQEEGEVIVHEQMALRKDWWPALHFTSFHAKKDFEENGKLLEVKASLEKILCPGRPLSYYINRSPKRLPDNRSSWRRHLGIHNTCLIIHSPGTNEDFLIKSRRTDTSSSWSHVRVSLGWSAGLQGFVT</sequence>
<evidence type="ECO:0000313" key="3">
    <source>
        <dbReference type="Proteomes" id="UP001311232"/>
    </source>
</evidence>
<keyword evidence="3" id="KW-1185">Reference proteome</keyword>
<proteinExistence type="predicted"/>
<dbReference type="PANTHER" id="PTHR32122">
    <property type="entry name" value="TATA BOX-BINDING PROTEIN ASSOCIATED FACTOR RNA POLYMERASE I SUBUNIT A"/>
    <property type="match status" value="1"/>
</dbReference>
<name>A0AAV9R6S4_9TELE</name>
<dbReference type="AlphaFoldDB" id="A0AAV9R6S4"/>
<comment type="caution">
    <text evidence="2">The sequence shown here is derived from an EMBL/GenBank/DDBJ whole genome shotgun (WGS) entry which is preliminary data.</text>
</comment>
<organism evidence="2 3">
    <name type="scientific">Crenichthys baileyi</name>
    <name type="common">White River springfish</name>
    <dbReference type="NCBI Taxonomy" id="28760"/>
    <lineage>
        <taxon>Eukaryota</taxon>
        <taxon>Metazoa</taxon>
        <taxon>Chordata</taxon>
        <taxon>Craniata</taxon>
        <taxon>Vertebrata</taxon>
        <taxon>Euteleostomi</taxon>
        <taxon>Actinopterygii</taxon>
        <taxon>Neopterygii</taxon>
        <taxon>Teleostei</taxon>
        <taxon>Neoteleostei</taxon>
        <taxon>Acanthomorphata</taxon>
        <taxon>Ovalentaria</taxon>
        <taxon>Atherinomorphae</taxon>
        <taxon>Cyprinodontiformes</taxon>
        <taxon>Goodeidae</taxon>
        <taxon>Crenichthys</taxon>
    </lineage>
</organism>
<dbReference type="InterPro" id="IPR052669">
    <property type="entry name" value="SL1/TIF-IB_Component"/>
</dbReference>
<protein>
    <recommendedName>
        <fullName evidence="4">TATA box-binding protein-associated factor RNA polymerase I subunit A</fullName>
    </recommendedName>
</protein>
<dbReference type="EMBL" id="JAHHUM010002340">
    <property type="protein sequence ID" value="KAK5604504.1"/>
    <property type="molecule type" value="Genomic_DNA"/>
</dbReference>
<dbReference type="PANTHER" id="PTHR32122:SF1">
    <property type="entry name" value="TATA BOX-BINDING PROTEIN-ASSOCIATED FACTOR RNA POLYMERASE I SUBUNIT A"/>
    <property type="match status" value="1"/>
</dbReference>
<dbReference type="GO" id="GO:0006360">
    <property type="term" value="P:transcription by RNA polymerase I"/>
    <property type="evidence" value="ECO:0007669"/>
    <property type="project" value="InterPro"/>
</dbReference>
<dbReference type="Proteomes" id="UP001311232">
    <property type="component" value="Unassembled WGS sequence"/>
</dbReference>
<gene>
    <name evidence="2" type="ORF">CRENBAI_016116</name>
</gene>
<dbReference type="GO" id="GO:0000120">
    <property type="term" value="C:RNA polymerase I transcription regulator complex"/>
    <property type="evidence" value="ECO:0007669"/>
    <property type="project" value="InterPro"/>
</dbReference>
<reference evidence="2 3" key="1">
    <citation type="submission" date="2021-06" db="EMBL/GenBank/DDBJ databases">
        <authorList>
            <person name="Palmer J.M."/>
        </authorList>
    </citation>
    <scope>NUCLEOTIDE SEQUENCE [LARGE SCALE GENOMIC DNA]</scope>
    <source>
        <strain evidence="2 3">MEX-2019</strain>
        <tissue evidence="2">Muscle</tissue>
    </source>
</reference>
<feature type="region of interest" description="Disordered" evidence="1">
    <location>
        <begin position="49"/>
        <end position="68"/>
    </location>
</feature>
<dbReference type="InterPro" id="IPR039495">
    <property type="entry name" value="TAF1A"/>
</dbReference>